<gene>
    <name evidence="2" type="ORF">PanWU01x14_197030</name>
</gene>
<evidence type="ECO:0000313" key="3">
    <source>
        <dbReference type="Proteomes" id="UP000237105"/>
    </source>
</evidence>
<evidence type="ECO:0000256" key="1">
    <source>
        <dbReference type="SAM" id="MobiDB-lite"/>
    </source>
</evidence>
<accession>A0A2P5BZE2</accession>
<dbReference type="AlphaFoldDB" id="A0A2P5BZE2"/>
<sequence>MDSVAAAAAATGFFLKSSTARTKLQIKNSTQSSLLYIDWQIYHQLLSNPSKSSKSSRISNLFLTRCSTKPGIGKNSTTNSKPAIEVQDSSLTSPQEVSTETPSNQALLSTFSKALVFDLGSKTSWDMAEIG</sequence>
<protein>
    <submittedName>
        <fullName evidence="2">Uncharacterized protein</fullName>
    </submittedName>
</protein>
<organism evidence="2 3">
    <name type="scientific">Parasponia andersonii</name>
    <name type="common">Sponia andersonii</name>
    <dbReference type="NCBI Taxonomy" id="3476"/>
    <lineage>
        <taxon>Eukaryota</taxon>
        <taxon>Viridiplantae</taxon>
        <taxon>Streptophyta</taxon>
        <taxon>Embryophyta</taxon>
        <taxon>Tracheophyta</taxon>
        <taxon>Spermatophyta</taxon>
        <taxon>Magnoliopsida</taxon>
        <taxon>eudicotyledons</taxon>
        <taxon>Gunneridae</taxon>
        <taxon>Pentapetalae</taxon>
        <taxon>rosids</taxon>
        <taxon>fabids</taxon>
        <taxon>Rosales</taxon>
        <taxon>Cannabaceae</taxon>
        <taxon>Parasponia</taxon>
    </lineage>
</organism>
<dbReference type="EMBL" id="JXTB01000198">
    <property type="protein sequence ID" value="PON54154.1"/>
    <property type="molecule type" value="Genomic_DNA"/>
</dbReference>
<keyword evidence="3" id="KW-1185">Reference proteome</keyword>
<feature type="compositionally biased region" description="Polar residues" evidence="1">
    <location>
        <begin position="74"/>
        <end position="103"/>
    </location>
</feature>
<evidence type="ECO:0000313" key="2">
    <source>
        <dbReference type="EMBL" id="PON54154.1"/>
    </source>
</evidence>
<reference evidence="3" key="1">
    <citation type="submission" date="2016-06" db="EMBL/GenBank/DDBJ databases">
        <title>Parallel loss of symbiosis genes in relatives of nitrogen-fixing non-legume Parasponia.</title>
        <authorList>
            <person name="Van Velzen R."/>
            <person name="Holmer R."/>
            <person name="Bu F."/>
            <person name="Rutten L."/>
            <person name="Van Zeijl A."/>
            <person name="Liu W."/>
            <person name="Santuari L."/>
            <person name="Cao Q."/>
            <person name="Sharma T."/>
            <person name="Shen D."/>
            <person name="Roswanjaya Y."/>
            <person name="Wardhani T."/>
            <person name="Kalhor M.S."/>
            <person name="Jansen J."/>
            <person name="Van den Hoogen J."/>
            <person name="Gungor B."/>
            <person name="Hartog M."/>
            <person name="Hontelez J."/>
            <person name="Verver J."/>
            <person name="Yang W.-C."/>
            <person name="Schijlen E."/>
            <person name="Repin R."/>
            <person name="Schilthuizen M."/>
            <person name="Schranz E."/>
            <person name="Heidstra R."/>
            <person name="Miyata K."/>
            <person name="Fedorova E."/>
            <person name="Kohlen W."/>
            <person name="Bisseling T."/>
            <person name="Smit S."/>
            <person name="Geurts R."/>
        </authorList>
    </citation>
    <scope>NUCLEOTIDE SEQUENCE [LARGE SCALE GENOMIC DNA]</scope>
    <source>
        <strain evidence="3">cv. WU1-14</strain>
    </source>
</reference>
<proteinExistence type="predicted"/>
<feature type="region of interest" description="Disordered" evidence="1">
    <location>
        <begin position="70"/>
        <end position="103"/>
    </location>
</feature>
<dbReference type="OrthoDB" id="1153724at2759"/>
<dbReference type="STRING" id="3476.A0A2P5BZE2"/>
<dbReference type="Proteomes" id="UP000237105">
    <property type="component" value="Unassembled WGS sequence"/>
</dbReference>
<comment type="caution">
    <text evidence="2">The sequence shown here is derived from an EMBL/GenBank/DDBJ whole genome shotgun (WGS) entry which is preliminary data.</text>
</comment>
<name>A0A2P5BZE2_PARAD</name>